<dbReference type="STRING" id="338963.Pcar_1737"/>
<keyword evidence="3" id="KW-1185">Reference proteome</keyword>
<dbReference type="KEGG" id="pca:Pcar_1737"/>
<reference evidence="2 3" key="2">
    <citation type="journal article" date="2012" name="BMC Genomics">
        <title>The genome of Pelobacter carbinolicus reveals surprising metabolic capabilities and physiological features.</title>
        <authorList>
            <person name="Aklujkar M."/>
            <person name="Haveman S.A."/>
            <person name="Didonato R.Jr."/>
            <person name="Chertkov O."/>
            <person name="Han C.S."/>
            <person name="Land M.L."/>
            <person name="Brown P."/>
            <person name="Lovley D.R."/>
        </authorList>
    </citation>
    <scope>NUCLEOTIDE SEQUENCE [LARGE SCALE GENOMIC DNA]</scope>
    <source>
        <strain evidence="3">DSM 2380 / NBRC 103641 / GraBd1</strain>
    </source>
</reference>
<dbReference type="OrthoDB" id="3596at2"/>
<evidence type="ECO:0000259" key="1">
    <source>
        <dbReference type="Pfam" id="PF04016"/>
    </source>
</evidence>
<dbReference type="HOGENOM" id="CLU_1136483_0_0_7"/>
<dbReference type="InterPro" id="IPR007161">
    <property type="entry name" value="DUF364"/>
</dbReference>
<dbReference type="eggNOG" id="COG2014">
    <property type="taxonomic scope" value="Bacteria"/>
</dbReference>
<protein>
    <recommendedName>
        <fullName evidence="1">Putative heavy-metal chelation domain-containing protein</fullName>
    </recommendedName>
</protein>
<proteinExistence type="predicted"/>
<feature type="domain" description="Putative heavy-metal chelation" evidence="1">
    <location>
        <begin position="138"/>
        <end position="230"/>
    </location>
</feature>
<dbReference type="Pfam" id="PF04016">
    <property type="entry name" value="DUF364"/>
    <property type="match status" value="1"/>
</dbReference>
<dbReference type="AlphaFoldDB" id="Q3A3S7"/>
<gene>
    <name evidence="2" type="ordered locus">Pcar_1737</name>
</gene>
<dbReference type="RefSeq" id="WP_011341472.1">
    <property type="nucleotide sequence ID" value="NC_007498.2"/>
</dbReference>
<evidence type="ECO:0000313" key="3">
    <source>
        <dbReference type="Proteomes" id="UP000002534"/>
    </source>
</evidence>
<name>Q3A3S7_SYNC1</name>
<accession>Q3A3S7</accession>
<dbReference type="SUPFAM" id="SSF159713">
    <property type="entry name" value="Dhaf3308-like"/>
    <property type="match status" value="1"/>
</dbReference>
<dbReference type="Gene3D" id="3.40.50.11590">
    <property type="match status" value="1"/>
</dbReference>
<evidence type="ECO:0000313" key="2">
    <source>
        <dbReference type="EMBL" id="ABA88980.1"/>
    </source>
</evidence>
<organism evidence="2 3">
    <name type="scientific">Syntrophotalea carbinolica (strain DSM 2380 / NBRC 103641 / GraBd1)</name>
    <name type="common">Pelobacter carbinolicus</name>
    <dbReference type="NCBI Taxonomy" id="338963"/>
    <lineage>
        <taxon>Bacteria</taxon>
        <taxon>Pseudomonadati</taxon>
        <taxon>Thermodesulfobacteriota</taxon>
        <taxon>Desulfuromonadia</taxon>
        <taxon>Desulfuromonadales</taxon>
        <taxon>Syntrophotaleaceae</taxon>
        <taxon>Syntrophotalea</taxon>
    </lineage>
</organism>
<reference evidence="3" key="1">
    <citation type="submission" date="2005-10" db="EMBL/GenBank/DDBJ databases">
        <title>Complete sequence of Pelobacter carbinolicus DSM 2380.</title>
        <authorList>
            <person name="Copeland A."/>
            <person name="Lucas S."/>
            <person name="Lapidus A."/>
            <person name="Barry K."/>
            <person name="Detter J.C."/>
            <person name="Glavina T."/>
            <person name="Hammon N."/>
            <person name="Israni S."/>
            <person name="Pitluck S."/>
            <person name="Chertkov O."/>
            <person name="Schmutz J."/>
            <person name="Larimer F."/>
            <person name="Land M."/>
            <person name="Kyrpides N."/>
            <person name="Ivanova N."/>
            <person name="Richardson P."/>
        </authorList>
    </citation>
    <scope>NUCLEOTIDE SEQUENCE [LARGE SCALE GENOMIC DNA]</scope>
    <source>
        <strain evidence="3">DSM 2380 / NBRC 103641 / GraBd1</strain>
    </source>
</reference>
<dbReference type="Proteomes" id="UP000002534">
    <property type="component" value="Chromosome"/>
</dbReference>
<dbReference type="EMBL" id="CP000142">
    <property type="protein sequence ID" value="ABA88980.1"/>
    <property type="molecule type" value="Genomic_DNA"/>
</dbReference>
<sequence>MFYRQLQEKFLALATQNNLLDEEITIKTKILKTAEAIGNPDRQDYPLLKGKEFLMEATYGEARGQAYTDAPSEFTGPLADIIRLELKDTKQRALFIACLNAIMRYLEPELGTVHCKNNEPEECATEIGEFVEKLAPSFVGLVGLQPAILESLAKRLGPEKVTCVDRDEEFRGKSKFGVPIVWGDSKSMTDMFVKADLVLATGSTIVNGSLPEILALAEEHNVPVHFYGTSVAGAAHLLGLNRLCFCPT</sequence>